<evidence type="ECO:0000313" key="3">
    <source>
        <dbReference type="Proteomes" id="UP001642540"/>
    </source>
</evidence>
<keyword evidence="1" id="KW-1133">Transmembrane helix</keyword>
<evidence type="ECO:0000313" key="2">
    <source>
        <dbReference type="EMBL" id="CAL8130192.1"/>
    </source>
</evidence>
<protein>
    <submittedName>
        <fullName evidence="2">Uncharacterized protein</fullName>
    </submittedName>
</protein>
<organism evidence="2 3">
    <name type="scientific">Orchesella dallaii</name>
    <dbReference type="NCBI Taxonomy" id="48710"/>
    <lineage>
        <taxon>Eukaryota</taxon>
        <taxon>Metazoa</taxon>
        <taxon>Ecdysozoa</taxon>
        <taxon>Arthropoda</taxon>
        <taxon>Hexapoda</taxon>
        <taxon>Collembola</taxon>
        <taxon>Entomobryomorpha</taxon>
        <taxon>Entomobryoidea</taxon>
        <taxon>Orchesellidae</taxon>
        <taxon>Orchesellinae</taxon>
        <taxon>Orchesella</taxon>
    </lineage>
</organism>
<feature type="transmembrane region" description="Helical" evidence="1">
    <location>
        <begin position="1368"/>
        <end position="1388"/>
    </location>
</feature>
<evidence type="ECO:0000256" key="1">
    <source>
        <dbReference type="SAM" id="Phobius"/>
    </source>
</evidence>
<keyword evidence="1" id="KW-0812">Transmembrane</keyword>
<proteinExistence type="predicted"/>
<comment type="caution">
    <text evidence="2">The sequence shown here is derived from an EMBL/GenBank/DDBJ whole genome shotgun (WGS) entry which is preliminary data.</text>
</comment>
<accession>A0ABP1RLR0</accession>
<dbReference type="Proteomes" id="UP001642540">
    <property type="component" value="Unassembled WGS sequence"/>
</dbReference>
<sequence>MYIADSIKETIILSSETGTFKSLFQKSLHYSKLNSEKKQSLQQKYENTTPQKNFAPLNNFNEHLSKFARCFVHLTNFQNVDIEPPEFPIVIRHHIPALVSVFYKRFKHYDEALRWVPTELNLTGVAIETYICPFSTLIEHEDGVCVSFNPHKFFMWARPWTCELNVALYPPLYVFGRFSFASLLLESYLEYPRVWNRQNRDEIYTNYRTTVKTKVFNAWIIDSMYENQWTTNHFYYWKIVPNSYSYMPIILSHDVHFLLETRRTSRRHFSSSEIVNIKVPLLCKTQPNEQPCTKAPHHYNISFREWHAKDLEGLYETLYFEWHKLWNVKLVTWKSIFAEIGFMKHFSMCENYIEHKGYWVNLPFTSIHERVAHALIHVLQSAMGNSTYRVLSNSFREGLCTNGKWQEIRDTSNIEVNLIKTKLEISTKQVLIDDSILFHIPYPLISLRFVSCGRPRESGLQFVDLVKIFETWIWLCILILLMGLSLRMQGNKSKSNDHVDWKTRYIGYFREVFTNLFPLIKALLEQGDTYLATVRIQIVDSSEETIILGSETGTFKSLFQKSLHYSKLNSEKKQLFKQKYENTTPQKNFAPLNNFNEHLSKFARCFVHLTNFQNVDIKPPEFPIVIRHHVPALVKTFDPKFKRYHESLKWIPIGLNVTGVALRTYSCPFSPIVEHEDGVCLNFNPHKFFMRARPWNCELNVALYPPLYVFGRFSFPLFSLEVYLRYPRVWNRQNGDEIYNGYDTTVKTKVFNAWIIDGMHENQWTTDHFYYWKTVPNTAYSIPIVLSHDVHFLMETRRTGRQQVSSSEIVNIKVPLLCKTQPNEQPCTNAPHHYNISFRGWHVKDLEELYETLYFEWHKLWNIKLITYSSIFDEIGFMKHFSMCENYIEHKGYWVNLPFTSVNERVTHALIHVLQSTMGNSTYRVLSNKFREGFCTNGKWQEITDTSNIEFNLLQTRLEITSEQALIDDSILFHIPNPFISLKFVSCGPPRESGLEFVELVKIFETWIWLCLLILLMGLSLRMQGNKSKSNDHVDWKTRYIGYFREVFTNLFPLIKALLEQGDTYLASSNGQRSLLIRGCFIASALILSNAYKGQNVYNLVSSRKLIPYHYLKQLIHDQFTIYSEIVDPIIWMPTLISGNLTGMEVKKHSLFLMEKATQYANVTSDPYIGVDMQSEVYSMYLDMKAHVHSGLGLKNKTLEELHVLVNNTEMLPTTIDTFKAVSEEVFPPQFNATMVASRAKEIDPVLNRIVRTLFTKWQKIHSFEVLKRCNKTALILPSYLCHRFAKKLSEEFLEEHVYVSKQVLYEQSFHVRLQGFIKLGELKRIKRIEASGIWEFWLQLFRDGTLYVEKQARNELKKPTMSGNISVIFSVLIVGFVVGTLVFLVEVRNSLWCVIRYALNATKQFIGLCLNKSFRKIKIVLVGLGSRYRHPVS</sequence>
<name>A0ABP1RLR0_9HEXA</name>
<keyword evidence="1" id="KW-0472">Membrane</keyword>
<keyword evidence="3" id="KW-1185">Reference proteome</keyword>
<reference evidence="2 3" key="1">
    <citation type="submission" date="2024-08" db="EMBL/GenBank/DDBJ databases">
        <authorList>
            <person name="Cucini C."/>
            <person name="Frati F."/>
        </authorList>
    </citation>
    <scope>NUCLEOTIDE SEQUENCE [LARGE SCALE GENOMIC DNA]</scope>
</reference>
<dbReference type="EMBL" id="CAXLJM020000081">
    <property type="protein sequence ID" value="CAL8130192.1"/>
    <property type="molecule type" value="Genomic_DNA"/>
</dbReference>
<gene>
    <name evidence="2" type="ORF">ODALV1_LOCUS23610</name>
</gene>